<dbReference type="InterPro" id="IPR003439">
    <property type="entry name" value="ABC_transporter-like_ATP-bd"/>
</dbReference>
<dbReference type="PROSITE" id="PS00211">
    <property type="entry name" value="ABC_TRANSPORTER_1"/>
    <property type="match status" value="1"/>
</dbReference>
<protein>
    <submittedName>
        <fullName evidence="9">Peptide/nickel transport system ATP-binding protein</fullName>
    </submittedName>
</protein>
<comment type="similarity">
    <text evidence="2">Belongs to the ABC transporter superfamily.</text>
</comment>
<dbReference type="Gene3D" id="3.40.50.300">
    <property type="entry name" value="P-loop containing nucleotide triphosphate hydrolases"/>
    <property type="match status" value="1"/>
</dbReference>
<dbReference type="GO" id="GO:0016887">
    <property type="term" value="F:ATP hydrolysis activity"/>
    <property type="evidence" value="ECO:0007669"/>
    <property type="project" value="InterPro"/>
</dbReference>
<evidence type="ECO:0000256" key="4">
    <source>
        <dbReference type="ARBA" id="ARBA00022475"/>
    </source>
</evidence>
<keyword evidence="6 9" id="KW-0067">ATP-binding</keyword>
<dbReference type="NCBIfam" id="TIGR01727">
    <property type="entry name" value="oligo_HPY"/>
    <property type="match status" value="1"/>
</dbReference>
<dbReference type="PROSITE" id="PS50893">
    <property type="entry name" value="ABC_TRANSPORTER_2"/>
    <property type="match status" value="1"/>
</dbReference>
<dbReference type="Pfam" id="PF00005">
    <property type="entry name" value="ABC_tran"/>
    <property type="match status" value="1"/>
</dbReference>
<evidence type="ECO:0000256" key="7">
    <source>
        <dbReference type="ARBA" id="ARBA00023136"/>
    </source>
</evidence>
<dbReference type="InterPro" id="IPR003593">
    <property type="entry name" value="AAA+_ATPase"/>
</dbReference>
<evidence type="ECO:0000256" key="3">
    <source>
        <dbReference type="ARBA" id="ARBA00022448"/>
    </source>
</evidence>
<evidence type="ECO:0000259" key="8">
    <source>
        <dbReference type="PROSITE" id="PS50893"/>
    </source>
</evidence>
<dbReference type="OrthoDB" id="9815712at2"/>
<dbReference type="AlphaFoldDB" id="A0A1H6CMK3"/>
<dbReference type="GO" id="GO:0055085">
    <property type="term" value="P:transmembrane transport"/>
    <property type="evidence" value="ECO:0007669"/>
    <property type="project" value="UniProtKB-ARBA"/>
</dbReference>
<dbReference type="InterPro" id="IPR027417">
    <property type="entry name" value="P-loop_NTPase"/>
</dbReference>
<proteinExistence type="inferred from homology"/>
<evidence type="ECO:0000256" key="6">
    <source>
        <dbReference type="ARBA" id="ARBA00022840"/>
    </source>
</evidence>
<evidence type="ECO:0000256" key="5">
    <source>
        <dbReference type="ARBA" id="ARBA00022741"/>
    </source>
</evidence>
<reference evidence="9 10" key="1">
    <citation type="submission" date="2016-10" db="EMBL/GenBank/DDBJ databases">
        <authorList>
            <person name="de Groot N.N."/>
        </authorList>
    </citation>
    <scope>NUCLEOTIDE SEQUENCE [LARGE SCALE GENOMIC DNA]</scope>
    <source>
        <strain evidence="9 10">DSM 26656</strain>
    </source>
</reference>
<dbReference type="Proteomes" id="UP000236743">
    <property type="component" value="Unassembled WGS sequence"/>
</dbReference>
<gene>
    <name evidence="9" type="ORF">SAMN04488115_11161</name>
</gene>
<organism evidence="9 10">
    <name type="scientific">Bosea lathyri</name>
    <dbReference type="NCBI Taxonomy" id="1036778"/>
    <lineage>
        <taxon>Bacteria</taxon>
        <taxon>Pseudomonadati</taxon>
        <taxon>Pseudomonadota</taxon>
        <taxon>Alphaproteobacteria</taxon>
        <taxon>Hyphomicrobiales</taxon>
        <taxon>Boseaceae</taxon>
        <taxon>Bosea</taxon>
    </lineage>
</organism>
<dbReference type="RefSeq" id="WP_103874763.1">
    <property type="nucleotide sequence ID" value="NZ_FNUY01000011.1"/>
</dbReference>
<name>A0A1H6CMK3_9HYPH</name>
<keyword evidence="7" id="KW-0472">Membrane</keyword>
<evidence type="ECO:0000256" key="1">
    <source>
        <dbReference type="ARBA" id="ARBA00004417"/>
    </source>
</evidence>
<keyword evidence="4" id="KW-1003">Cell membrane</keyword>
<dbReference type="Pfam" id="PF08352">
    <property type="entry name" value="oligo_HPY"/>
    <property type="match status" value="1"/>
</dbReference>
<keyword evidence="5" id="KW-0547">Nucleotide-binding</keyword>
<dbReference type="GO" id="GO:0005886">
    <property type="term" value="C:plasma membrane"/>
    <property type="evidence" value="ECO:0007669"/>
    <property type="project" value="UniProtKB-SubCell"/>
</dbReference>
<evidence type="ECO:0000313" key="9">
    <source>
        <dbReference type="EMBL" id="SEG74191.1"/>
    </source>
</evidence>
<comment type="subcellular location">
    <subcellularLocation>
        <location evidence="1">Cell inner membrane</location>
        <topology evidence="1">Peripheral membrane protein</topology>
    </subcellularLocation>
</comment>
<dbReference type="PANTHER" id="PTHR43297:SF2">
    <property type="entry name" value="DIPEPTIDE TRANSPORT ATP-BINDING PROTEIN DPPD"/>
    <property type="match status" value="1"/>
</dbReference>
<evidence type="ECO:0000256" key="2">
    <source>
        <dbReference type="ARBA" id="ARBA00005417"/>
    </source>
</evidence>
<keyword evidence="3" id="KW-0813">Transport</keyword>
<dbReference type="InterPro" id="IPR050388">
    <property type="entry name" value="ABC_Ni/Peptide_Import"/>
</dbReference>
<evidence type="ECO:0000313" key="10">
    <source>
        <dbReference type="Proteomes" id="UP000236743"/>
    </source>
</evidence>
<dbReference type="CDD" id="cd03257">
    <property type="entry name" value="ABC_NikE_OppD_transporters"/>
    <property type="match status" value="1"/>
</dbReference>
<feature type="domain" description="ABC transporter" evidence="8">
    <location>
        <begin position="9"/>
        <end position="258"/>
    </location>
</feature>
<dbReference type="SMART" id="SM00382">
    <property type="entry name" value="AAA"/>
    <property type="match status" value="1"/>
</dbReference>
<dbReference type="InterPro" id="IPR017871">
    <property type="entry name" value="ABC_transporter-like_CS"/>
</dbReference>
<dbReference type="InterPro" id="IPR013563">
    <property type="entry name" value="Oligopep_ABC_C"/>
</dbReference>
<dbReference type="PANTHER" id="PTHR43297">
    <property type="entry name" value="OLIGOPEPTIDE TRANSPORT ATP-BINDING PROTEIN APPD"/>
    <property type="match status" value="1"/>
</dbReference>
<dbReference type="SUPFAM" id="SSF52540">
    <property type="entry name" value="P-loop containing nucleoside triphosphate hydrolases"/>
    <property type="match status" value="1"/>
</dbReference>
<dbReference type="GO" id="GO:0005524">
    <property type="term" value="F:ATP binding"/>
    <property type="evidence" value="ECO:0007669"/>
    <property type="project" value="UniProtKB-KW"/>
</dbReference>
<accession>A0A1H6CMK3</accession>
<sequence>MSSPSSSIVEARNLTVDFAAGRGSLRAVCGVDLSLKPGETVALLGESGSGKSVTLRALMRLHPNSAKIGGAITVDGQDVLALSPAQLRAYRGRIVSMIFQDPGLAFDPVYRIGDQIAETVMRHEGCSHAQARKRGLELFERVRIPSPERRLDNYPHEMSGGMRQRAMIALALACRPKVLLADEPTTALDATVQIQVLLLLRELQREFGLAIVFVTHDIGVAVEIADRIAVMYAGRIVESGSCASVIRNPSHPYTRGLLASRAHATLAKGERLYAIPGSPPDLAAPPPGCAFGPRCDRFIDGCAADVPENIAIEAGHEARCFRLSALEHGSNAA</sequence>
<dbReference type="FunFam" id="3.40.50.300:FF:000016">
    <property type="entry name" value="Oligopeptide ABC transporter ATP-binding component"/>
    <property type="match status" value="1"/>
</dbReference>
<dbReference type="GO" id="GO:0015833">
    <property type="term" value="P:peptide transport"/>
    <property type="evidence" value="ECO:0007669"/>
    <property type="project" value="InterPro"/>
</dbReference>
<keyword evidence="10" id="KW-1185">Reference proteome</keyword>
<dbReference type="EMBL" id="FNUY01000011">
    <property type="protein sequence ID" value="SEG74191.1"/>
    <property type="molecule type" value="Genomic_DNA"/>
</dbReference>